<dbReference type="Pfam" id="PF21089">
    <property type="entry name" value="PKS_DH_N"/>
    <property type="match status" value="1"/>
</dbReference>
<dbReference type="PROSITE" id="PS00012">
    <property type="entry name" value="PHOSPHOPANTETHEINE"/>
    <property type="match status" value="1"/>
</dbReference>
<keyword evidence="5" id="KW-0443">Lipid metabolism</keyword>
<feature type="region of interest" description="Disordered" evidence="8">
    <location>
        <begin position="1077"/>
        <end position="1101"/>
    </location>
</feature>
<dbReference type="Gene3D" id="3.30.70.3290">
    <property type="match status" value="1"/>
</dbReference>
<dbReference type="InterPro" id="IPR016035">
    <property type="entry name" value="Acyl_Trfase/lysoPLipase"/>
</dbReference>
<dbReference type="Pfam" id="PF16197">
    <property type="entry name" value="KAsynt_C_assoc"/>
    <property type="match status" value="1"/>
</dbReference>
<feature type="region of interest" description="N-terminal hotdog fold" evidence="7">
    <location>
        <begin position="959"/>
        <end position="1080"/>
    </location>
</feature>
<dbReference type="SUPFAM" id="SSF53901">
    <property type="entry name" value="Thiolase-like"/>
    <property type="match status" value="1"/>
</dbReference>
<sequence>MTDIPEHAIAIVGMAGRFPGAPDLDTFWRNLRDGVESVARLGDDDLRAAGVDPALAARPEYVRARPVLGDIESFDAGFFGVSAREAELMDPQQRLFLECAWEALEDAGCDPSRFAGAIGVYAGSTMSTYYAENLRGAPAAQGWPGWFQAFMGNDKDYLATRLAYLLDLRGPCVAVQTACSTSLVAVHLASTALLDRECDLALAGGVTIRLPHRAGYLYEPGALFAPDGRCRAFDADARGTIFGNGCGVVVLRRLEDALAAGDPIHAVVRGSAVGNDGAHKVGFTAPSQAGQARVIGEALGIAGVDPASIQYIEAHGTGTPLGDPIEFAALSTVFRDVKPPRQIAVGSVKPNIGHLESAAGVASLIKTVLALRHRQLPPSLFFNKLNPEIDLAGSALHVNAALATWPESQEARRAGVSSFGIGGTNAHVIVEEAPAAARIPERAPRAESQHRASPTNLGGALTHDPESQHRRESSPLASTGPATSRGPDSQHRHESSPLSTGSAAPSAPETDALLLPLSARDPQALRALVGAWRSRLAEPDADLDLPDLAHGAGVRRAHHPWRLAAVGRDCGELDAELARLEAGLDDSGRRDASARPRVVFVFPGQGSQWAGMGRQLFAREPAFRAALQTVDAAVQRHAGFSPIAALQSEEAAWLGRIDHLQPVLFAVQVALAAQWRAWGVVPDAVVGHSMGEIAAAHVAGVLDLDDAARIVCVRSRLMRPLGGRGAMAVVELSQAAARERLRGREDRVSIAVSNSPRSTVLSGDPDTLEQILGELAADGVFCRKVKVDVASHSPQVDPLRAPLLTALHGLAPRPARVPMTSTVDLGDVAGRELGPEYWVRNLREPVQFAAAIDRLLVGGDAVFVEIAPHPVLLPFVESMIQERGRPDLAVVSGRRDQDERAVLLAALGALYTRGFPVEWSRLHARRGRPLPLPRYPWQRTRHWIAPTRAAAIGKVHGAHPLLGGALRSSLDRTWFWERSLDVHAAPYLADHRLGDLVLVPGAEFIAMALAAAEAVGAGGHALVDLALHSPAVVPDDGSLQLQTVLRADPDGFTVQIASPAGDDAWQVHVTATLRPDTSVPLGHVPPASSCEAATSPIGHAPSDSIQASVTSLIGHAPSDILQASVTSPLGHAPSTRNAATPTDPSAHAPSAILLDSRTSPIAHAPSTSLAALQSHPSLAGPDYYKKLAEVGLAYGPAFQAVRRVWAGDGDALGELHLPDGVTGDGPLHPVLLDAAFQVLLAACGPVDPSAGARVLAGIERLVLHARPGRVAHSHVRVRQATADAVIADLDLHDLHGGLLLTAVGLQLRRIDFAAVRARHAPRPAIPYMVPQWQPGPAPAPAARPGRWLLLADPGPLADAVIAGLRAREQACEQLPLRLAADPDTLVQALESRREGLPLRGLVHLGALGPGTSVPPAAHGTSAPPDAALAAELLDPAALDAAQRRGYGVGLHAVQALARLAWRDPPRLWFVTQRLAVLPDAATIDPTHAPLWGLGRTVPFEHPELRCKRVDIDGDLATLDALVAELCADDPEEEVALRGARRHLARVAPLELPPAEAPSIRGDATYLITGGLGGLGLLAAGWLVDRGARHLALLGRSAPGPAQAEAVAALTRRGARVELVRVDVADLDALAAALHRLDAAMPPLRGILHAAGALDDGLIAGQSLERLRPVLAPKLHGACNLHRLTRARPLDFFVLYSSVSAVLGAPGLANYVAANAALDALAHHRRRLGLPATSINWGLFSGVGMGLVADAGARLSSRGVGDIRPEDGAAILFEAVASARPQLGVALLDSQQWLEFYPQRAASTVLAPLLRRGPRTRPAAPAAAALRAALQDGDLASRRAALDRFITTQVAEIVRIDPARVDRDLPFRQLGFDSLLGLELRNRLEAGLGLTLSATLIWTWPTVHDLARHLGERLGWDAPPPAPAPAPTPALDLDTLSDQELLELGEQLLT</sequence>
<dbReference type="SMART" id="SM00826">
    <property type="entry name" value="PKS_DH"/>
    <property type="match status" value="1"/>
</dbReference>
<dbReference type="Pfam" id="PF08659">
    <property type="entry name" value="KR"/>
    <property type="match status" value="1"/>
</dbReference>
<keyword evidence="4" id="KW-0276">Fatty acid metabolism</keyword>
<dbReference type="SMART" id="SM00822">
    <property type="entry name" value="PKS_KR"/>
    <property type="match status" value="1"/>
</dbReference>
<dbReference type="PROSITE" id="PS00606">
    <property type="entry name" value="KS3_1"/>
    <property type="match status" value="1"/>
</dbReference>
<gene>
    <name evidence="12" type="primary">pynI</name>
</gene>
<dbReference type="InterPro" id="IPR006162">
    <property type="entry name" value="Ppantetheine_attach_site"/>
</dbReference>
<keyword evidence="6" id="KW-0511">Multifunctional enzyme</keyword>
<dbReference type="SMART" id="SM00825">
    <property type="entry name" value="PKS_KS"/>
    <property type="match status" value="1"/>
</dbReference>
<dbReference type="InterPro" id="IPR014031">
    <property type="entry name" value="Ketoacyl_synth_C"/>
</dbReference>
<dbReference type="Gene3D" id="3.10.129.110">
    <property type="entry name" value="Polyketide synthase dehydratase"/>
    <property type="match status" value="1"/>
</dbReference>
<feature type="region of interest" description="Disordered" evidence="8">
    <location>
        <begin position="438"/>
        <end position="508"/>
    </location>
</feature>
<evidence type="ECO:0000259" key="11">
    <source>
        <dbReference type="PROSITE" id="PS52019"/>
    </source>
</evidence>
<dbReference type="GO" id="GO:0004315">
    <property type="term" value="F:3-oxoacyl-[acyl-carrier-protein] synthase activity"/>
    <property type="evidence" value="ECO:0007669"/>
    <property type="project" value="InterPro"/>
</dbReference>
<dbReference type="Gene3D" id="1.10.1200.10">
    <property type="entry name" value="ACP-like"/>
    <property type="match status" value="1"/>
</dbReference>
<dbReference type="Gene3D" id="3.40.47.10">
    <property type="match status" value="1"/>
</dbReference>
<dbReference type="PANTHER" id="PTHR43775">
    <property type="entry name" value="FATTY ACID SYNTHASE"/>
    <property type="match status" value="1"/>
</dbReference>
<dbReference type="InterPro" id="IPR018201">
    <property type="entry name" value="Ketoacyl_synth_AS"/>
</dbReference>
<dbReference type="GO" id="GO:0031177">
    <property type="term" value="F:phosphopantetheine binding"/>
    <property type="evidence" value="ECO:0007669"/>
    <property type="project" value="InterPro"/>
</dbReference>
<feature type="region of interest" description="Disordered" evidence="8">
    <location>
        <begin position="1126"/>
        <end position="1149"/>
    </location>
</feature>
<evidence type="ECO:0000256" key="4">
    <source>
        <dbReference type="ARBA" id="ARBA00022832"/>
    </source>
</evidence>
<evidence type="ECO:0000256" key="5">
    <source>
        <dbReference type="ARBA" id="ARBA00023098"/>
    </source>
</evidence>
<name>A0A291FH25_9BACT</name>
<dbReference type="InterPro" id="IPR020806">
    <property type="entry name" value="PKS_PP-bd"/>
</dbReference>
<dbReference type="CDD" id="cd00833">
    <property type="entry name" value="PKS"/>
    <property type="match status" value="1"/>
</dbReference>
<dbReference type="PROSITE" id="PS52004">
    <property type="entry name" value="KS3_2"/>
    <property type="match status" value="1"/>
</dbReference>
<dbReference type="InterPro" id="IPR020841">
    <property type="entry name" value="PKS_Beta-ketoAc_synthase_dom"/>
</dbReference>
<dbReference type="InterPro" id="IPR049900">
    <property type="entry name" value="PKS_mFAS_DH"/>
</dbReference>
<dbReference type="PROSITE" id="PS52019">
    <property type="entry name" value="PKS_MFAS_DH"/>
    <property type="match status" value="1"/>
</dbReference>
<dbReference type="InterPro" id="IPR016036">
    <property type="entry name" value="Malonyl_transacylase_ACP-bd"/>
</dbReference>
<evidence type="ECO:0000256" key="1">
    <source>
        <dbReference type="ARBA" id="ARBA00022450"/>
    </source>
</evidence>
<feature type="active site" description="Proton donor; for dehydratase activity" evidence="7">
    <location>
        <position position="1233"/>
    </location>
</feature>
<dbReference type="PANTHER" id="PTHR43775:SF51">
    <property type="entry name" value="INACTIVE PHENOLPHTHIOCEROL SYNTHESIS POLYKETIDE SYNTHASE TYPE I PKS1-RELATED"/>
    <property type="match status" value="1"/>
</dbReference>
<feature type="compositionally biased region" description="Basic and acidic residues" evidence="8">
    <location>
        <begin position="463"/>
        <end position="473"/>
    </location>
</feature>
<dbReference type="InterPro" id="IPR042104">
    <property type="entry name" value="PKS_dehydratase_sf"/>
</dbReference>
<evidence type="ECO:0000256" key="3">
    <source>
        <dbReference type="ARBA" id="ARBA00022679"/>
    </source>
</evidence>
<dbReference type="Gene3D" id="3.10.129.10">
    <property type="entry name" value="Hotdog Thioesterase"/>
    <property type="match status" value="1"/>
</dbReference>
<dbReference type="CDD" id="cd08955">
    <property type="entry name" value="KR_2_FAS_SDR_x"/>
    <property type="match status" value="1"/>
</dbReference>
<dbReference type="Pfam" id="PF02801">
    <property type="entry name" value="Ketoacyl-synt_C"/>
    <property type="match status" value="1"/>
</dbReference>
<dbReference type="GO" id="GO:0004312">
    <property type="term" value="F:fatty acid synthase activity"/>
    <property type="evidence" value="ECO:0007669"/>
    <property type="project" value="TreeGrafter"/>
</dbReference>
<dbReference type="PROSITE" id="PS50075">
    <property type="entry name" value="CARRIER"/>
    <property type="match status" value="1"/>
</dbReference>
<dbReference type="InterPro" id="IPR057326">
    <property type="entry name" value="KR_dom"/>
</dbReference>
<accession>A0A291FH25</accession>
<evidence type="ECO:0000313" key="12">
    <source>
        <dbReference type="EMBL" id="ATG32077.1"/>
    </source>
</evidence>
<evidence type="ECO:0000256" key="7">
    <source>
        <dbReference type="PROSITE-ProRule" id="PRU01363"/>
    </source>
</evidence>
<feature type="compositionally biased region" description="Polar residues" evidence="8">
    <location>
        <begin position="1134"/>
        <end position="1143"/>
    </location>
</feature>
<dbReference type="SUPFAM" id="SSF51735">
    <property type="entry name" value="NAD(P)-binding Rossmann-fold domains"/>
    <property type="match status" value="2"/>
</dbReference>
<dbReference type="GO" id="GO:0006633">
    <property type="term" value="P:fatty acid biosynthetic process"/>
    <property type="evidence" value="ECO:0007669"/>
    <property type="project" value="InterPro"/>
</dbReference>
<dbReference type="FunFam" id="3.40.366.10:FF:000002">
    <property type="entry name" value="Probable polyketide synthase 2"/>
    <property type="match status" value="1"/>
</dbReference>
<dbReference type="Gene3D" id="3.40.50.720">
    <property type="entry name" value="NAD(P)-binding Rossmann-like Domain"/>
    <property type="match status" value="1"/>
</dbReference>
<feature type="active site" description="Proton acceptor; for dehydratase activity" evidence="7">
    <location>
        <position position="991"/>
    </location>
</feature>
<dbReference type="InterPro" id="IPR001227">
    <property type="entry name" value="Ac_transferase_dom_sf"/>
</dbReference>
<dbReference type="InterPro" id="IPR049552">
    <property type="entry name" value="PKS_DH_N"/>
</dbReference>
<dbReference type="SMART" id="SM01294">
    <property type="entry name" value="PKS_PP_betabranch"/>
    <property type="match status" value="1"/>
</dbReference>
<dbReference type="FunFam" id="3.40.47.10:FF:000042">
    <property type="entry name" value="Polyketide synthase Pks13"/>
    <property type="match status" value="1"/>
</dbReference>
<dbReference type="SUPFAM" id="SSF52151">
    <property type="entry name" value="FabD/lysophospholipase-like"/>
    <property type="match status" value="1"/>
</dbReference>
<dbReference type="Pfam" id="PF00698">
    <property type="entry name" value="Acyl_transf_1"/>
    <property type="match status" value="1"/>
</dbReference>
<dbReference type="InterPro" id="IPR050091">
    <property type="entry name" value="PKS_NRPS_Biosynth_Enz"/>
</dbReference>
<evidence type="ECO:0000256" key="2">
    <source>
        <dbReference type="ARBA" id="ARBA00022553"/>
    </source>
</evidence>
<feature type="region of interest" description="C-terminal hotdog fold" evidence="7">
    <location>
        <begin position="1174"/>
        <end position="1316"/>
    </location>
</feature>
<dbReference type="InterPro" id="IPR014030">
    <property type="entry name" value="Ketoacyl_synth_N"/>
</dbReference>
<keyword evidence="2" id="KW-0597">Phosphoprotein</keyword>
<dbReference type="InterPro" id="IPR013968">
    <property type="entry name" value="PKS_KR"/>
</dbReference>
<dbReference type="SMART" id="SM00827">
    <property type="entry name" value="PKS_AT"/>
    <property type="match status" value="1"/>
</dbReference>
<dbReference type="Pfam" id="PF14765">
    <property type="entry name" value="PS-DH"/>
    <property type="match status" value="1"/>
</dbReference>
<feature type="compositionally biased region" description="Basic and acidic residues" evidence="8">
    <location>
        <begin position="439"/>
        <end position="450"/>
    </location>
</feature>
<protein>
    <submittedName>
        <fullName evidence="12">Polyketide synthase</fullName>
    </submittedName>
</protein>
<feature type="domain" description="Carrier" evidence="9">
    <location>
        <begin position="1839"/>
        <end position="1913"/>
    </location>
</feature>
<evidence type="ECO:0000259" key="10">
    <source>
        <dbReference type="PROSITE" id="PS52004"/>
    </source>
</evidence>
<dbReference type="Pfam" id="PF00109">
    <property type="entry name" value="ketoacyl-synt"/>
    <property type="match status" value="1"/>
</dbReference>
<dbReference type="Gene3D" id="3.40.366.10">
    <property type="entry name" value="Malonyl-Coenzyme A Acyl Carrier Protein, domain 2"/>
    <property type="match status" value="1"/>
</dbReference>
<reference evidence="12" key="1">
    <citation type="journal article" date="2017" name="Chemistry">
        <title>Biosynthesis and Total Synthesis of Pyrronazol B: a Secondary Metabolite from Nannocystis pusilla.</title>
        <authorList>
            <person name="Kalesse M."/>
            <person name="Muller R."/>
            <person name="Witte S.N.R."/>
            <person name="Hug J.J."/>
            <person name="Geraldy M."/>
        </authorList>
    </citation>
    <scope>NUCLEOTIDE SEQUENCE</scope>
    <source>
        <strain evidence="12">Ari7</strain>
    </source>
</reference>
<dbReference type="SUPFAM" id="SSF55048">
    <property type="entry name" value="Probable ACP-binding domain of malonyl-CoA ACP transacylase"/>
    <property type="match status" value="1"/>
</dbReference>
<dbReference type="InterPro" id="IPR049551">
    <property type="entry name" value="PKS_DH_C"/>
</dbReference>
<keyword evidence="1" id="KW-0596">Phosphopantetheine</keyword>
<keyword evidence="3" id="KW-0808">Transferase</keyword>
<evidence type="ECO:0000259" key="9">
    <source>
        <dbReference type="PROSITE" id="PS50075"/>
    </source>
</evidence>
<proteinExistence type="predicted"/>
<feature type="domain" description="PKS/mFAS DH" evidence="11">
    <location>
        <begin position="959"/>
        <end position="1316"/>
    </location>
</feature>
<dbReference type="InterPro" id="IPR032821">
    <property type="entry name" value="PKS_assoc"/>
</dbReference>
<dbReference type="InterPro" id="IPR009081">
    <property type="entry name" value="PP-bd_ACP"/>
</dbReference>
<dbReference type="InterPro" id="IPR036736">
    <property type="entry name" value="ACP-like_sf"/>
</dbReference>
<evidence type="ECO:0000256" key="8">
    <source>
        <dbReference type="SAM" id="MobiDB-lite"/>
    </source>
</evidence>
<dbReference type="Pfam" id="PF22621">
    <property type="entry name" value="CurL-like_PKS_C"/>
    <property type="match status" value="1"/>
</dbReference>
<dbReference type="SUPFAM" id="SSF47336">
    <property type="entry name" value="ACP-like"/>
    <property type="match status" value="1"/>
</dbReference>
<dbReference type="InterPro" id="IPR016039">
    <property type="entry name" value="Thiolase-like"/>
</dbReference>
<dbReference type="EMBL" id="MF817819">
    <property type="protein sequence ID" value="ATG32077.1"/>
    <property type="molecule type" value="Genomic_DNA"/>
</dbReference>
<dbReference type="SMART" id="SM00823">
    <property type="entry name" value="PKS_PP"/>
    <property type="match status" value="1"/>
</dbReference>
<dbReference type="InterPro" id="IPR020807">
    <property type="entry name" value="PKS_DH"/>
</dbReference>
<dbReference type="InterPro" id="IPR014043">
    <property type="entry name" value="Acyl_transferase_dom"/>
</dbReference>
<dbReference type="Pfam" id="PF00550">
    <property type="entry name" value="PP-binding"/>
    <property type="match status" value="1"/>
</dbReference>
<organism evidence="12">
    <name type="scientific">Nannocystis pusilla</name>
    <dbReference type="NCBI Taxonomy" id="889268"/>
    <lineage>
        <taxon>Bacteria</taxon>
        <taxon>Pseudomonadati</taxon>
        <taxon>Myxococcota</taxon>
        <taxon>Polyangia</taxon>
        <taxon>Nannocystales</taxon>
        <taxon>Nannocystaceae</taxon>
        <taxon>Nannocystis</taxon>
    </lineage>
</organism>
<dbReference type="InterPro" id="IPR036291">
    <property type="entry name" value="NAD(P)-bd_dom_sf"/>
</dbReference>
<evidence type="ECO:0000256" key="6">
    <source>
        <dbReference type="ARBA" id="ARBA00023268"/>
    </source>
</evidence>
<feature type="domain" description="Ketosynthase family 3 (KS3)" evidence="10">
    <location>
        <begin position="6"/>
        <end position="432"/>
    </location>
</feature>